<dbReference type="RefSeq" id="WP_148353190.1">
    <property type="nucleotide sequence ID" value="NZ_JBHSBF010000011.1"/>
</dbReference>
<dbReference type="SUPFAM" id="SSF53335">
    <property type="entry name" value="S-adenosyl-L-methionine-dependent methyltransferases"/>
    <property type="match status" value="1"/>
</dbReference>
<dbReference type="EMBL" id="VSFF01000011">
    <property type="protein sequence ID" value="TYC10981.1"/>
    <property type="molecule type" value="Genomic_DNA"/>
</dbReference>
<sequence length="276" mass="28436">MSDVRGVAVSGRQQKRARGGSRVRSAVLWDALRGVLDRIAPEHGPGEVVDVGGGTGGFAVPLAELGHRVTVVDANPDALAALERRAAESGVRVRAVQGDAVDLPDLLGPDAADLVLCHSVLEYVDDPGAAMAALTSTVRPGGSVSVLVAGQVAAVLHRALAGHFDDARRVLTDPAGRWGDGDRMPRRFTRETLSELVRGAGLRVAELHGVRIFADLVPSGMLDGDAGSAEALIALESAAAVHPVLRDLATQLHLVADRVAPSGDLGGRPSRGGAAE</sequence>
<accession>A0A5D0TXD4</accession>
<dbReference type="PANTHER" id="PTHR43861">
    <property type="entry name" value="TRANS-ACONITATE 2-METHYLTRANSFERASE-RELATED"/>
    <property type="match status" value="1"/>
</dbReference>
<dbReference type="InterPro" id="IPR013216">
    <property type="entry name" value="Methyltransf_11"/>
</dbReference>
<keyword evidence="2" id="KW-0489">Methyltransferase</keyword>
<evidence type="ECO:0000313" key="3">
    <source>
        <dbReference type="Proteomes" id="UP000322634"/>
    </source>
</evidence>
<dbReference type="Proteomes" id="UP000322634">
    <property type="component" value="Unassembled WGS sequence"/>
</dbReference>
<dbReference type="Pfam" id="PF08241">
    <property type="entry name" value="Methyltransf_11"/>
    <property type="match status" value="1"/>
</dbReference>
<dbReference type="GO" id="GO:0032259">
    <property type="term" value="P:methylation"/>
    <property type="evidence" value="ECO:0007669"/>
    <property type="project" value="UniProtKB-KW"/>
</dbReference>
<comment type="caution">
    <text evidence="2">The sequence shown here is derived from an EMBL/GenBank/DDBJ whole genome shotgun (WGS) entry which is preliminary data.</text>
</comment>
<evidence type="ECO:0000313" key="2">
    <source>
        <dbReference type="EMBL" id="TYC10981.1"/>
    </source>
</evidence>
<dbReference type="AlphaFoldDB" id="A0A5D0TXD4"/>
<organism evidence="2 3">
    <name type="scientific">Actinomadura syzygii</name>
    <dbReference type="NCBI Taxonomy" id="1427538"/>
    <lineage>
        <taxon>Bacteria</taxon>
        <taxon>Bacillati</taxon>
        <taxon>Actinomycetota</taxon>
        <taxon>Actinomycetes</taxon>
        <taxon>Streptosporangiales</taxon>
        <taxon>Thermomonosporaceae</taxon>
        <taxon>Actinomadura</taxon>
    </lineage>
</organism>
<dbReference type="GO" id="GO:0008757">
    <property type="term" value="F:S-adenosylmethionine-dependent methyltransferase activity"/>
    <property type="evidence" value="ECO:0007669"/>
    <property type="project" value="InterPro"/>
</dbReference>
<dbReference type="Gene3D" id="3.40.50.150">
    <property type="entry name" value="Vaccinia Virus protein VP39"/>
    <property type="match status" value="1"/>
</dbReference>
<reference evidence="2 3" key="1">
    <citation type="submission" date="2019-08" db="EMBL/GenBank/DDBJ databases">
        <title>Actinomadura sp. nov. CYP1-5 isolated from mountain soil.</title>
        <authorList>
            <person name="Songsumanus A."/>
            <person name="Kuncharoen N."/>
            <person name="Kudo T."/>
            <person name="Yuki M."/>
            <person name="Igarashi Y."/>
            <person name="Tanasupawat S."/>
        </authorList>
    </citation>
    <scope>NUCLEOTIDE SEQUENCE [LARGE SCALE GENOMIC DNA]</scope>
    <source>
        <strain evidence="2 3">GKU157</strain>
    </source>
</reference>
<evidence type="ECO:0000259" key="1">
    <source>
        <dbReference type="Pfam" id="PF08241"/>
    </source>
</evidence>
<dbReference type="InterPro" id="IPR029063">
    <property type="entry name" value="SAM-dependent_MTases_sf"/>
</dbReference>
<proteinExistence type="predicted"/>
<keyword evidence="2" id="KW-0808">Transferase</keyword>
<feature type="domain" description="Methyltransferase type 11" evidence="1">
    <location>
        <begin position="49"/>
        <end position="144"/>
    </location>
</feature>
<keyword evidence="3" id="KW-1185">Reference proteome</keyword>
<protein>
    <submittedName>
        <fullName evidence="2">Methyltransferase domain-containing protein</fullName>
    </submittedName>
</protein>
<gene>
    <name evidence="2" type="ORF">FXF65_28830</name>
</gene>
<name>A0A5D0TXD4_9ACTN</name>
<dbReference type="OrthoDB" id="3366024at2"/>